<evidence type="ECO:0000313" key="2">
    <source>
        <dbReference type="EMBL" id="AOV00169.1"/>
    </source>
</evidence>
<sequence>MKKLIIAMAVAQMALSVAAAPVANRDSAIKACLKTFPEAASPVDDKMRTFAQDDRINLEFNYMGAKLVCSVGKTSAEVEEASVMGRKFSKADLKSSQEKRQSNEQAVGQIAAGNWKSFVANAKISTSKKLQNPQSARFKDLFISNVDEQPTLCGKIDGKNEAGAYSGYRAFYSNAASTLVAAETGQSPMFKAMVDEFCSSKFADAE</sequence>
<feature type="signal peptide" evidence="1">
    <location>
        <begin position="1"/>
        <end position="19"/>
    </location>
</feature>
<evidence type="ECO:0000256" key="1">
    <source>
        <dbReference type="SAM" id="SignalP"/>
    </source>
</evidence>
<evidence type="ECO:0000313" key="3">
    <source>
        <dbReference type="Proteomes" id="UP000095607"/>
    </source>
</evidence>
<keyword evidence="1" id="KW-0732">Signal</keyword>
<feature type="chain" id="PRO_5045277133" description="DUF1311 domain-containing protein" evidence="1">
    <location>
        <begin position="20"/>
        <end position="206"/>
    </location>
</feature>
<organism evidence="2 3">
    <name type="scientific">Delftia tsuruhatensis</name>
    <dbReference type="NCBI Taxonomy" id="180282"/>
    <lineage>
        <taxon>Bacteria</taxon>
        <taxon>Pseudomonadati</taxon>
        <taxon>Pseudomonadota</taxon>
        <taxon>Betaproteobacteria</taxon>
        <taxon>Burkholderiales</taxon>
        <taxon>Comamonadaceae</taxon>
        <taxon>Delftia</taxon>
    </lineage>
</organism>
<keyword evidence="3" id="KW-1185">Reference proteome</keyword>
<evidence type="ECO:0008006" key="4">
    <source>
        <dbReference type="Google" id="ProtNLM"/>
    </source>
</evidence>
<gene>
    <name evidence="2" type="ORF">BI380_01755</name>
</gene>
<accession>A0ABM6DYU0</accession>
<dbReference type="RefSeq" id="WP_013802858.1">
    <property type="nucleotide sequence ID" value="NZ_CBCSDN010000077.1"/>
</dbReference>
<protein>
    <recommendedName>
        <fullName evidence="4">DUF1311 domain-containing protein</fullName>
    </recommendedName>
</protein>
<dbReference type="Proteomes" id="UP000095607">
    <property type="component" value="Chromosome"/>
</dbReference>
<proteinExistence type="predicted"/>
<dbReference type="EMBL" id="CP017420">
    <property type="protein sequence ID" value="AOV00169.1"/>
    <property type="molecule type" value="Genomic_DNA"/>
</dbReference>
<reference evidence="2 3" key="1">
    <citation type="submission" date="2016-09" db="EMBL/GenBank/DDBJ databases">
        <title>Complete genome sequence of Deltia acidovorans CM13 isolated from murine proximal colonic tissue.</title>
        <authorList>
            <person name="Saffarian A."/>
        </authorList>
    </citation>
    <scope>NUCLEOTIDE SEQUENCE [LARGE SCALE GENOMIC DNA]</scope>
    <source>
        <strain evidence="2 3">CM13</strain>
    </source>
</reference>
<name>A0ABM6DYU0_9BURK</name>